<name>A0AAF0DTM8_9BASI</name>
<reference evidence="2" key="1">
    <citation type="submission" date="2023-03" db="EMBL/GenBank/DDBJ databases">
        <title>Mating type loci evolution in Malassezia.</title>
        <authorList>
            <person name="Coelho M.A."/>
        </authorList>
    </citation>
    <scope>NUCLEOTIDE SEQUENCE</scope>
    <source>
        <strain evidence="2">CBS 14135</strain>
    </source>
</reference>
<keyword evidence="3" id="KW-1185">Reference proteome</keyword>
<dbReference type="AlphaFoldDB" id="A0AAF0DTM8"/>
<protein>
    <submittedName>
        <fullName evidence="2">Uncharacterized protein</fullName>
    </submittedName>
</protein>
<dbReference type="Gene3D" id="1.20.58.1710">
    <property type="match status" value="1"/>
</dbReference>
<gene>
    <name evidence="2" type="ORF">MBRA1_000536</name>
</gene>
<evidence type="ECO:0000313" key="2">
    <source>
        <dbReference type="EMBL" id="WFC93910.1"/>
    </source>
</evidence>
<feature type="region of interest" description="Disordered" evidence="1">
    <location>
        <begin position="171"/>
        <end position="192"/>
    </location>
</feature>
<dbReference type="Proteomes" id="UP001216638">
    <property type="component" value="Chromosome 1"/>
</dbReference>
<accession>A0AAF0DTM8</accession>
<feature type="compositionally biased region" description="Basic and acidic residues" evidence="1">
    <location>
        <begin position="181"/>
        <end position="192"/>
    </location>
</feature>
<dbReference type="EMBL" id="CP119951">
    <property type="protein sequence ID" value="WFC93910.1"/>
    <property type="molecule type" value="Genomic_DNA"/>
</dbReference>
<evidence type="ECO:0000313" key="3">
    <source>
        <dbReference type="Proteomes" id="UP001216638"/>
    </source>
</evidence>
<organism evidence="2 3">
    <name type="scientific">Malassezia brasiliensis</name>
    <dbReference type="NCBI Taxonomy" id="1821822"/>
    <lineage>
        <taxon>Eukaryota</taxon>
        <taxon>Fungi</taxon>
        <taxon>Dikarya</taxon>
        <taxon>Basidiomycota</taxon>
        <taxon>Ustilaginomycotina</taxon>
        <taxon>Malasseziomycetes</taxon>
        <taxon>Malasseziales</taxon>
        <taxon>Malasseziaceae</taxon>
        <taxon>Malassezia</taxon>
    </lineage>
</organism>
<evidence type="ECO:0000256" key="1">
    <source>
        <dbReference type="SAM" id="MobiDB-lite"/>
    </source>
</evidence>
<proteinExistence type="predicted"/>
<sequence>MSQRRGGGSTEPALVSAAPPLSHLMTLYQRYDSLRNSIALLREQTLHTPGIEDWLSVQSNYTNLLSHVFSIASALHSPSPHFVASQLATLNEFLETEAQDTNLFGDEQNDTEMNSLLYDGHDQESQLPPVEDHDAKSQLPELAVHPCVPIPDSKLNWLGTLLRTVPEVETSAAESALVSDYDQKHTEVDERT</sequence>